<dbReference type="Proteomes" id="UP001274321">
    <property type="component" value="Unassembled WGS sequence"/>
</dbReference>
<feature type="transmembrane region" description="Helical" evidence="1">
    <location>
        <begin position="52"/>
        <end position="71"/>
    </location>
</feature>
<accession>A0ABU4RN43</accession>
<dbReference type="PIRSF" id="PIRSF032162">
    <property type="entry name" value="UCP032162_imp"/>
    <property type="match status" value="1"/>
</dbReference>
<dbReference type="Pfam" id="PF10003">
    <property type="entry name" value="DUF2244"/>
    <property type="match status" value="1"/>
</dbReference>
<organism evidence="2 3">
    <name type="scientific">Terrihabitans rhizophilus</name>
    <dbReference type="NCBI Taxonomy" id="3092662"/>
    <lineage>
        <taxon>Bacteria</taxon>
        <taxon>Pseudomonadati</taxon>
        <taxon>Pseudomonadota</taxon>
        <taxon>Alphaproteobacteria</taxon>
        <taxon>Hyphomicrobiales</taxon>
        <taxon>Terrihabitans</taxon>
    </lineage>
</organism>
<gene>
    <name evidence="2" type="ORF">SCD90_03290</name>
</gene>
<protein>
    <submittedName>
        <fullName evidence="2">DUF2244 domain-containing protein</fullName>
    </submittedName>
</protein>
<name>A0ABU4RN43_9HYPH</name>
<proteinExistence type="predicted"/>
<dbReference type="RefSeq" id="WP_319843182.1">
    <property type="nucleotide sequence ID" value="NZ_JAXAFJ010000001.1"/>
</dbReference>
<keyword evidence="3" id="KW-1185">Reference proteome</keyword>
<reference evidence="2 3" key="1">
    <citation type="submission" date="2023-11" db="EMBL/GenBank/DDBJ databases">
        <authorList>
            <person name="Bao R."/>
        </authorList>
    </citation>
    <scope>NUCLEOTIDE SEQUENCE [LARGE SCALE GENOMIC DNA]</scope>
    <source>
        <strain evidence="2 3">PJ23</strain>
    </source>
</reference>
<comment type="caution">
    <text evidence="2">The sequence shown here is derived from an EMBL/GenBank/DDBJ whole genome shotgun (WGS) entry which is preliminary data.</text>
</comment>
<sequence>MTYTPEDVELYRTVLRPHRSLGPTGFRVLMIAVGAASAVASIPFFIVGAWPVVGFFGLDVLLLYLAFRWSYRTARAREELALTHFELSVRKVSHWGEHAEWRFNPSWVRLHREVDEDYGLQRVAIVERQTHLNIGGFLAPEDRAAFARDFGAALSEAKRGPRYT</sequence>
<keyword evidence="1" id="KW-0472">Membrane</keyword>
<evidence type="ECO:0000256" key="1">
    <source>
        <dbReference type="SAM" id="Phobius"/>
    </source>
</evidence>
<keyword evidence="1" id="KW-0812">Transmembrane</keyword>
<dbReference type="InterPro" id="IPR016990">
    <property type="entry name" value="UCP032162_TM"/>
</dbReference>
<evidence type="ECO:0000313" key="2">
    <source>
        <dbReference type="EMBL" id="MDX6805080.1"/>
    </source>
</evidence>
<keyword evidence="1" id="KW-1133">Transmembrane helix</keyword>
<evidence type="ECO:0000313" key="3">
    <source>
        <dbReference type="Proteomes" id="UP001274321"/>
    </source>
</evidence>
<dbReference type="InterPro" id="IPR019253">
    <property type="entry name" value="DUF2244_TM"/>
</dbReference>
<dbReference type="EMBL" id="JAXAFJ010000001">
    <property type="protein sequence ID" value="MDX6805080.1"/>
    <property type="molecule type" value="Genomic_DNA"/>
</dbReference>
<feature type="transmembrane region" description="Helical" evidence="1">
    <location>
        <begin position="26"/>
        <end position="46"/>
    </location>
</feature>